<organism evidence="1 3">
    <name type="scientific">Neisseria macacae ATCC 33926</name>
    <dbReference type="NCBI Taxonomy" id="997348"/>
    <lineage>
        <taxon>Bacteria</taxon>
        <taxon>Pseudomonadati</taxon>
        <taxon>Pseudomonadota</taxon>
        <taxon>Betaproteobacteria</taxon>
        <taxon>Neisseriales</taxon>
        <taxon>Neisseriaceae</taxon>
        <taxon>Neisseria</taxon>
    </lineage>
</organism>
<sequence length="266" mass="30244">MIEVLLPGIWYGKVNQMSLDELKGSLLSVQEERERILLIVEIMKKGDFSVKNLLVDLMNQTKDKTVLNLCIRLFCSVCTHDDLQNIGNLRFLDSASSFGAFTFVVGATATMSYQVIPYLLALWGQWDGFDSNLEIAIKDALDIFLNYRSTLSENATLDDVGNLYLDKIKTIDSDCYYYKSSPAFPGLLTQEIMTALYVAAQKREKYNLYVQSSLLSIFTGEKIPVETDAVISRNELDLMIGYIDRLAEKNWIEGMKYFYGHPVENL</sequence>
<dbReference type="RefSeq" id="WP_003776977.1">
    <property type="nucleotide sequence ID" value="NZ_CP094241.1"/>
</dbReference>
<dbReference type="AlphaFoldDB" id="A0AA36ULC1"/>
<dbReference type="Proteomes" id="UP000829455">
    <property type="component" value="Chromosome"/>
</dbReference>
<evidence type="ECO:0000313" key="4">
    <source>
        <dbReference type="Proteomes" id="UP000829455"/>
    </source>
</evidence>
<name>A0AA36ULC1_9NEIS</name>
<reference evidence="2 4" key="2">
    <citation type="submission" date="2022-03" db="EMBL/GenBank/DDBJ databases">
        <title>Genome sequencing of Neisseria macacae.</title>
        <authorList>
            <person name="Baek M.-G."/>
        </authorList>
    </citation>
    <scope>NUCLEOTIDE SEQUENCE [LARGE SCALE GENOMIC DNA]</scope>
    <source>
        <strain evidence="2 4">ATCC 33926</strain>
    </source>
</reference>
<dbReference type="EMBL" id="AFQE01000036">
    <property type="protein sequence ID" value="EGQ77750.1"/>
    <property type="molecule type" value="Genomic_DNA"/>
</dbReference>
<keyword evidence="4" id="KW-1185">Reference proteome</keyword>
<dbReference type="EMBL" id="CP094241">
    <property type="protein sequence ID" value="UNV85497.1"/>
    <property type="molecule type" value="Genomic_DNA"/>
</dbReference>
<evidence type="ECO:0000313" key="1">
    <source>
        <dbReference type="EMBL" id="EGQ77750.1"/>
    </source>
</evidence>
<protein>
    <submittedName>
        <fullName evidence="1">Group-specific protein</fullName>
    </submittedName>
    <submittedName>
        <fullName evidence="2">Imm47 family immunity protein</fullName>
    </submittedName>
</protein>
<gene>
    <name evidence="2" type="primary">imm47</name>
    <name evidence="1" type="ORF">HMPREF9418_0736</name>
    <name evidence="2" type="ORF">MON40_02975</name>
</gene>
<dbReference type="InterPro" id="IPR029076">
    <property type="entry name" value="Imm47"/>
</dbReference>
<proteinExistence type="predicted"/>
<dbReference type="Proteomes" id="UP000004982">
    <property type="component" value="Unassembled WGS sequence"/>
</dbReference>
<accession>A0AA36ULC1</accession>
<evidence type="ECO:0000313" key="3">
    <source>
        <dbReference type="Proteomes" id="UP000004982"/>
    </source>
</evidence>
<reference evidence="1 3" key="1">
    <citation type="submission" date="2011-05" db="EMBL/GenBank/DDBJ databases">
        <authorList>
            <person name="Muzny D."/>
            <person name="Qin X."/>
            <person name="Deng J."/>
            <person name="Jiang H."/>
            <person name="Liu Y."/>
            <person name="Qu J."/>
            <person name="Song X.-Z."/>
            <person name="Zhang L."/>
            <person name="Thornton R."/>
            <person name="Coyle M."/>
            <person name="Francisco L."/>
            <person name="Jackson L."/>
            <person name="Javaid M."/>
            <person name="Korchina V."/>
            <person name="Kovar C."/>
            <person name="Mata R."/>
            <person name="Mathew T."/>
            <person name="Ngo R."/>
            <person name="Nguyen L."/>
            <person name="Nguyen N."/>
            <person name="Okwuonu G."/>
            <person name="Ongeri F."/>
            <person name="Pham C."/>
            <person name="Simmons D."/>
            <person name="Wilczek-Boney K."/>
            <person name="Hale W."/>
            <person name="Jakkamsetti A."/>
            <person name="Pham P."/>
            <person name="Ruth R."/>
            <person name="San Lucas F."/>
            <person name="Warren J."/>
            <person name="Zhang J."/>
            <person name="Zhao Z."/>
            <person name="Zhou C."/>
            <person name="Zhu D."/>
            <person name="Lee S."/>
            <person name="Bess C."/>
            <person name="Blankenburg K."/>
            <person name="Forbes L."/>
            <person name="Fu Q."/>
            <person name="Gubbala S."/>
            <person name="Hirani K."/>
            <person name="Jayaseelan J.C."/>
            <person name="Lara F."/>
            <person name="Munidasa M."/>
            <person name="Palculict T."/>
            <person name="Patil S."/>
            <person name="Pu L.-L."/>
            <person name="Saada N."/>
            <person name="Tang L."/>
            <person name="Weissenberger G."/>
            <person name="Zhu Y."/>
            <person name="Hemphill L."/>
            <person name="Shang Y."/>
            <person name="Youmans B."/>
            <person name="Ayvaz T."/>
            <person name="Ross M."/>
            <person name="Santibanez J."/>
            <person name="Aqrawi P."/>
            <person name="Gross S."/>
            <person name="Joshi V."/>
            <person name="Fowler G."/>
            <person name="Nazareth L."/>
            <person name="Reid J."/>
            <person name="Worley K."/>
            <person name="Petrosino J."/>
            <person name="Highlander S."/>
            <person name="Gibbs R."/>
        </authorList>
    </citation>
    <scope>NUCLEOTIDE SEQUENCE [LARGE SCALE GENOMIC DNA]</scope>
    <source>
        <strain evidence="1 3">ATCC 33926</strain>
    </source>
</reference>
<dbReference type="Pfam" id="PF15573">
    <property type="entry name" value="Imm47"/>
    <property type="match status" value="1"/>
</dbReference>
<evidence type="ECO:0000313" key="2">
    <source>
        <dbReference type="EMBL" id="UNV85497.1"/>
    </source>
</evidence>